<dbReference type="KEGG" id="huw:FPZ11_12665"/>
<dbReference type="InterPro" id="IPR000182">
    <property type="entry name" value="GNAT_dom"/>
</dbReference>
<keyword evidence="2" id="KW-0808">Transferase</keyword>
<dbReference type="SUPFAM" id="SSF55729">
    <property type="entry name" value="Acyl-CoA N-acyltransferases (Nat)"/>
    <property type="match status" value="1"/>
</dbReference>
<dbReference type="PROSITE" id="PS51186">
    <property type="entry name" value="GNAT"/>
    <property type="match status" value="1"/>
</dbReference>
<dbReference type="InterPro" id="IPR016181">
    <property type="entry name" value="Acyl_CoA_acyltransferase"/>
</dbReference>
<dbReference type="PANTHER" id="PTHR43792:SF1">
    <property type="entry name" value="N-ACETYLTRANSFERASE DOMAIN-CONTAINING PROTEIN"/>
    <property type="match status" value="1"/>
</dbReference>
<dbReference type="EMBL" id="CP042305">
    <property type="protein sequence ID" value="QDZ15499.1"/>
    <property type="molecule type" value="Genomic_DNA"/>
</dbReference>
<evidence type="ECO:0000313" key="3">
    <source>
        <dbReference type="Proteomes" id="UP000320216"/>
    </source>
</evidence>
<dbReference type="OrthoDB" id="3533156at2"/>
<dbReference type="AlphaFoldDB" id="A0A5B8M5X4"/>
<evidence type="ECO:0000313" key="2">
    <source>
        <dbReference type="EMBL" id="QDZ15499.1"/>
    </source>
</evidence>
<dbReference type="Gene3D" id="3.40.630.30">
    <property type="match status" value="1"/>
</dbReference>
<keyword evidence="3" id="KW-1185">Reference proteome</keyword>
<sequence>MLVPGVETARLALDRPEPDDAGELFEIGSDPRVWGHFPSGRHTDIAQTKALIARWQRSWDEARLGPWVIRLRDSSRVIGYGGCTLLDGGVWNLGYRLAADEHGHGYATEVAREAVDRATRMHPDAPVVASLLEHNRASARVASKLGFALVYRGPDAGNPDAAAIRLVYANRALTEDELRVVLH</sequence>
<gene>
    <name evidence="2" type="ORF">FPZ11_12665</name>
</gene>
<dbReference type="InterPro" id="IPR051531">
    <property type="entry name" value="N-acetyltransferase"/>
</dbReference>
<evidence type="ECO:0000259" key="1">
    <source>
        <dbReference type="PROSITE" id="PS51186"/>
    </source>
</evidence>
<feature type="domain" description="N-acetyltransferase" evidence="1">
    <location>
        <begin position="11"/>
        <end position="171"/>
    </location>
</feature>
<protein>
    <submittedName>
        <fullName evidence="2">GNAT family N-acetyltransferase</fullName>
    </submittedName>
</protein>
<accession>A0A5B8M5X4</accession>
<dbReference type="Proteomes" id="UP000320216">
    <property type="component" value="Chromosome"/>
</dbReference>
<proteinExistence type="predicted"/>
<organism evidence="2 3">
    <name type="scientific">Humibacter ginsenosidimutans</name>
    <dbReference type="NCBI Taxonomy" id="2599293"/>
    <lineage>
        <taxon>Bacteria</taxon>
        <taxon>Bacillati</taxon>
        <taxon>Actinomycetota</taxon>
        <taxon>Actinomycetes</taxon>
        <taxon>Micrococcales</taxon>
        <taxon>Microbacteriaceae</taxon>
        <taxon>Humibacter</taxon>
    </lineage>
</organism>
<dbReference type="PANTHER" id="PTHR43792">
    <property type="entry name" value="GNAT FAMILY, PUTATIVE (AFU_ORTHOLOGUE AFUA_3G00765)-RELATED-RELATED"/>
    <property type="match status" value="1"/>
</dbReference>
<dbReference type="GO" id="GO:0016747">
    <property type="term" value="F:acyltransferase activity, transferring groups other than amino-acyl groups"/>
    <property type="evidence" value="ECO:0007669"/>
    <property type="project" value="InterPro"/>
</dbReference>
<reference evidence="2 3" key="1">
    <citation type="submission" date="2019-07" db="EMBL/GenBank/DDBJ databases">
        <title>Full genome sequence of Humibacter sp. WJ7-1.</title>
        <authorList>
            <person name="Im W.-T."/>
        </authorList>
    </citation>
    <scope>NUCLEOTIDE SEQUENCE [LARGE SCALE GENOMIC DNA]</scope>
    <source>
        <strain evidence="2 3">WJ7-1</strain>
    </source>
</reference>
<dbReference type="Pfam" id="PF13302">
    <property type="entry name" value="Acetyltransf_3"/>
    <property type="match status" value="1"/>
</dbReference>
<name>A0A5B8M5X4_9MICO</name>